<accession>A0ACC0P4M6</accession>
<organism evidence="1 2">
    <name type="scientific">Rhododendron molle</name>
    <name type="common">Chinese azalea</name>
    <name type="synonym">Azalea mollis</name>
    <dbReference type="NCBI Taxonomy" id="49168"/>
    <lineage>
        <taxon>Eukaryota</taxon>
        <taxon>Viridiplantae</taxon>
        <taxon>Streptophyta</taxon>
        <taxon>Embryophyta</taxon>
        <taxon>Tracheophyta</taxon>
        <taxon>Spermatophyta</taxon>
        <taxon>Magnoliopsida</taxon>
        <taxon>eudicotyledons</taxon>
        <taxon>Gunneridae</taxon>
        <taxon>Pentapetalae</taxon>
        <taxon>asterids</taxon>
        <taxon>Ericales</taxon>
        <taxon>Ericaceae</taxon>
        <taxon>Ericoideae</taxon>
        <taxon>Rhodoreae</taxon>
        <taxon>Rhododendron</taxon>
    </lineage>
</organism>
<dbReference type="EMBL" id="CM046391">
    <property type="protein sequence ID" value="KAI8559989.1"/>
    <property type="molecule type" value="Genomic_DNA"/>
</dbReference>
<evidence type="ECO:0000313" key="1">
    <source>
        <dbReference type="EMBL" id="KAI8559989.1"/>
    </source>
</evidence>
<dbReference type="Proteomes" id="UP001062846">
    <property type="component" value="Chromosome 4"/>
</dbReference>
<keyword evidence="2" id="KW-1185">Reference proteome</keyword>
<proteinExistence type="predicted"/>
<comment type="caution">
    <text evidence="1">The sequence shown here is derived from an EMBL/GenBank/DDBJ whole genome shotgun (WGS) entry which is preliminary data.</text>
</comment>
<sequence length="315" mass="35623">MVGRVEWNPWGGVVPKPEYMARSKAVTASQVLFESAFGWHGTWATRQVHVAELQRFTILADLSAFLRLEHDYAIYRRQYLAGPLGVMTRQRGAESATAREEMSFRIQLRARPTQKGPTQKKWKRLASQAAESKSEEREEENEGEDKERSPCNSGSDDSASGQINIMCLIETYSPNGDLDNDVVQARRRFALVICLLAAYLLIPANGRVSPLLVSIVAQLGTRRNMIPLVLTEMLLGLDLPDEIAWRCSWLDVPNMATHSDGFDKMVIAGLTRFMFYIPSRILRQLGICQENNRISTGNFHLPNFNAQTVNEYQRC</sequence>
<evidence type="ECO:0000313" key="2">
    <source>
        <dbReference type="Proteomes" id="UP001062846"/>
    </source>
</evidence>
<name>A0ACC0P4M6_RHOML</name>
<reference evidence="1" key="1">
    <citation type="submission" date="2022-02" db="EMBL/GenBank/DDBJ databases">
        <title>Plant Genome Project.</title>
        <authorList>
            <person name="Zhang R.-G."/>
        </authorList>
    </citation>
    <scope>NUCLEOTIDE SEQUENCE</scope>
    <source>
        <strain evidence="1">AT1</strain>
    </source>
</reference>
<gene>
    <name evidence="1" type="ORF">RHMOL_Rhmol04G0220000</name>
</gene>
<protein>
    <submittedName>
        <fullName evidence="1">Uncharacterized protein</fullName>
    </submittedName>
</protein>